<organism evidence="1 2">
    <name type="scientific">Hexamita inflata</name>
    <dbReference type="NCBI Taxonomy" id="28002"/>
    <lineage>
        <taxon>Eukaryota</taxon>
        <taxon>Metamonada</taxon>
        <taxon>Diplomonadida</taxon>
        <taxon>Hexamitidae</taxon>
        <taxon>Hexamitinae</taxon>
        <taxon>Hexamita</taxon>
    </lineage>
</organism>
<dbReference type="Proteomes" id="UP001642409">
    <property type="component" value="Unassembled WGS sequence"/>
</dbReference>
<dbReference type="EMBL" id="CAXDID020000021">
    <property type="protein sequence ID" value="CAL5987061.1"/>
    <property type="molecule type" value="Genomic_DNA"/>
</dbReference>
<comment type="caution">
    <text evidence="1">The sequence shown here is derived from an EMBL/GenBank/DDBJ whole genome shotgun (WGS) entry which is preliminary data.</text>
</comment>
<reference evidence="1 2" key="1">
    <citation type="submission" date="2024-07" db="EMBL/GenBank/DDBJ databases">
        <authorList>
            <person name="Akdeniz Z."/>
        </authorList>
    </citation>
    <scope>NUCLEOTIDE SEQUENCE [LARGE SCALE GENOMIC DNA]</scope>
</reference>
<proteinExistence type="predicted"/>
<sequence length="114" mass="13066">MNQTNQTRTSPLRNAIPVMKLRNQQSQQSLTGNRQVNQLPTVNRKIDRISVLAKAKTAIGHYNNYVTNFDEQKVEATKLNTLRQLPIEGINDSQQLSATSWFIEVQDHLELSFE</sequence>
<keyword evidence="2" id="KW-1185">Reference proteome</keyword>
<protein>
    <submittedName>
        <fullName evidence="1">Hypothetical_protein</fullName>
    </submittedName>
</protein>
<name>A0ABP1HDP5_9EUKA</name>
<accession>A0ABP1HDP5</accession>
<evidence type="ECO:0000313" key="1">
    <source>
        <dbReference type="EMBL" id="CAL5987061.1"/>
    </source>
</evidence>
<evidence type="ECO:0000313" key="2">
    <source>
        <dbReference type="Proteomes" id="UP001642409"/>
    </source>
</evidence>
<gene>
    <name evidence="1" type="ORF">HINF_LOCUS9704</name>
</gene>